<evidence type="ECO:0000313" key="1">
    <source>
        <dbReference type="EMBL" id="OYO16189.1"/>
    </source>
</evidence>
<dbReference type="GO" id="GO:0008168">
    <property type="term" value="F:methyltransferase activity"/>
    <property type="evidence" value="ECO:0007669"/>
    <property type="project" value="UniProtKB-KW"/>
</dbReference>
<evidence type="ECO:0000313" key="2">
    <source>
        <dbReference type="Proteomes" id="UP000215896"/>
    </source>
</evidence>
<sequence>MLLLLSPAANRVYAGSADRLAAAELQICAGLDSVAPQRIAGIDYLAFDASPGEDLLRTVAGQSARLALFEEVDAHLLRPRELPVVDELDDDFVTIPKYQGKTNEQFTRLLLNVTLSQVTAPRDRQWTVLDPLAGRGTTAAVAWLSGLDAAGVEADQKSVEAMAGFWKTWLRRKRLKHNAEMSPVRREGKSIGKRFDVTATLPSGRRASLTVFTGDTRNSKALFGKRRFEAIVADAPYGVVHGSRTDVVGVAGKSRLLAEPKGTRDRSPAGLLGEAVGGWAEQLVPGGALGLSWNTLGLSREDLAAVLQRAGLEVRDGGPWLEFAHRVDSSINRDLLVAHKPD</sequence>
<keyword evidence="1" id="KW-0489">Methyltransferase</keyword>
<keyword evidence="2" id="KW-1185">Reference proteome</keyword>
<comment type="caution">
    <text evidence="1">The sequence shown here is derived from an EMBL/GenBank/DDBJ whole genome shotgun (WGS) entry which is preliminary data.</text>
</comment>
<proteinExistence type="predicted"/>
<dbReference type="EMBL" id="NMVO01000005">
    <property type="protein sequence ID" value="OYO16189.1"/>
    <property type="molecule type" value="Genomic_DNA"/>
</dbReference>
<dbReference type="Proteomes" id="UP000215896">
    <property type="component" value="Unassembled WGS sequence"/>
</dbReference>
<protein>
    <submittedName>
        <fullName evidence="1">SAM-dependent methyltransferase</fullName>
    </submittedName>
</protein>
<dbReference type="SUPFAM" id="SSF53335">
    <property type="entry name" value="S-adenosyl-L-methionine-dependent methyltransferases"/>
    <property type="match status" value="1"/>
</dbReference>
<dbReference type="OrthoDB" id="1637728at2"/>
<dbReference type="Gene3D" id="3.40.50.150">
    <property type="entry name" value="Vaccinia Virus protein VP39"/>
    <property type="match status" value="1"/>
</dbReference>
<dbReference type="InterPro" id="IPR029063">
    <property type="entry name" value="SAM-dependent_MTases_sf"/>
</dbReference>
<dbReference type="GO" id="GO:0032259">
    <property type="term" value="P:methylation"/>
    <property type="evidence" value="ECO:0007669"/>
    <property type="project" value="UniProtKB-KW"/>
</dbReference>
<name>A0A255GK39_9ACTN</name>
<organism evidence="1 2">
    <name type="scientific">Enemella evansiae</name>
    <dbReference type="NCBI Taxonomy" id="2016499"/>
    <lineage>
        <taxon>Bacteria</taxon>
        <taxon>Bacillati</taxon>
        <taxon>Actinomycetota</taxon>
        <taxon>Actinomycetes</taxon>
        <taxon>Propionibacteriales</taxon>
        <taxon>Propionibacteriaceae</taxon>
        <taxon>Enemella</taxon>
    </lineage>
</organism>
<reference evidence="1 2" key="1">
    <citation type="submission" date="2017-07" db="EMBL/GenBank/DDBJ databases">
        <title>Draft whole genome sequences of clinical Proprionibacteriaceae strains.</title>
        <authorList>
            <person name="Bernier A.-M."/>
            <person name="Bernard K."/>
            <person name="Domingo M.-C."/>
        </authorList>
    </citation>
    <scope>NUCLEOTIDE SEQUENCE [LARGE SCALE GENOMIC DNA]</scope>
    <source>
        <strain evidence="1 2">NML 030167</strain>
    </source>
</reference>
<gene>
    <name evidence="1" type="ORF">CGZ94_05385</name>
</gene>
<dbReference type="AlphaFoldDB" id="A0A255GK39"/>
<keyword evidence="1" id="KW-0808">Transferase</keyword>
<accession>A0A255GK39</accession>